<dbReference type="CDD" id="cd16928">
    <property type="entry name" value="HATPase_GyrB-like"/>
    <property type="match status" value="1"/>
</dbReference>
<dbReference type="Pfam" id="PF00986">
    <property type="entry name" value="DNA_gyraseB_C"/>
    <property type="match status" value="1"/>
</dbReference>
<dbReference type="EMBL" id="CP024899">
    <property type="protein sequence ID" value="ATX65276.1"/>
    <property type="molecule type" value="Genomic_DNA"/>
</dbReference>
<dbReference type="EC" id="5.6.2.2" evidence="11"/>
<comment type="function">
    <text evidence="11">A type II topoisomerase that negatively supercoils closed circular double-stranded (ds) DNA in an ATP-dependent manner to modulate DNA topology and maintain chromosomes in an underwound state. Negative supercoiling favors strand separation, and DNA replication, transcription, recombination and repair, all of which involve strand separation. Also able to catalyze the interconversion of other topological isomers of dsDNA rings, including catenanes and knotted rings. Type II topoisomerases break and join 2 DNA strands simultaneously in an ATP-dependent manner.</text>
</comment>
<dbReference type="SUPFAM" id="SSF56719">
    <property type="entry name" value="Type II DNA topoisomerase"/>
    <property type="match status" value="1"/>
</dbReference>
<feature type="binding site" evidence="11">
    <location>
        <position position="506"/>
    </location>
    <ligand>
        <name>Mg(2+)</name>
        <dbReference type="ChEBI" id="CHEBI:18420"/>
        <label>2</label>
    </ligand>
</feature>
<comment type="cofactor">
    <cofactor evidence="11">
        <name>Mg(2+)</name>
        <dbReference type="ChEBI" id="CHEBI:18420"/>
    </cofactor>
    <cofactor evidence="11">
        <name>Mn(2+)</name>
        <dbReference type="ChEBI" id="CHEBI:29035"/>
    </cofactor>
    <cofactor evidence="11">
        <name>Ca(2+)</name>
        <dbReference type="ChEBI" id="CHEBI:29108"/>
    </cofactor>
    <text evidence="11">Binds two Mg(2+) per subunit. The magnesium ions form salt bridges with both the protein and the DNA. Can also accept other divalent metal cations, such as Mn(2+) or Ca(2+).</text>
</comment>
<feature type="site" description="Interaction with DNA" evidence="11">
    <location>
        <position position="457"/>
    </location>
</feature>
<dbReference type="InterPro" id="IPR011557">
    <property type="entry name" value="GyrB"/>
</dbReference>
<dbReference type="InterPro" id="IPR014721">
    <property type="entry name" value="Ribsml_uS5_D2-typ_fold_subgr"/>
</dbReference>
<dbReference type="PRINTS" id="PR00418">
    <property type="entry name" value="TPI2FAMILY"/>
</dbReference>
<dbReference type="InterPro" id="IPR034160">
    <property type="entry name" value="TOPRIM_GyrB"/>
</dbReference>
<evidence type="ECO:0000313" key="13">
    <source>
        <dbReference type="EMBL" id="ATX65276.1"/>
    </source>
</evidence>
<dbReference type="FunFam" id="3.40.50.670:FF:000007">
    <property type="entry name" value="DNA gyrase subunit B"/>
    <property type="match status" value="1"/>
</dbReference>
<dbReference type="GO" id="GO:0005737">
    <property type="term" value="C:cytoplasm"/>
    <property type="evidence" value="ECO:0007669"/>
    <property type="project" value="UniProtKB-SubCell"/>
</dbReference>
<dbReference type="GO" id="GO:0046872">
    <property type="term" value="F:metal ion binding"/>
    <property type="evidence" value="ECO:0007669"/>
    <property type="project" value="UniProtKB-KW"/>
</dbReference>
<evidence type="ECO:0000256" key="7">
    <source>
        <dbReference type="ARBA" id="ARBA00022842"/>
    </source>
</evidence>
<comment type="catalytic activity">
    <reaction evidence="1 11">
        <text>ATP-dependent breakage, passage and rejoining of double-stranded DNA.</text>
        <dbReference type="EC" id="5.6.2.2"/>
    </reaction>
</comment>
<feature type="site" description="Interaction with DNA" evidence="11">
    <location>
        <position position="460"/>
    </location>
</feature>
<dbReference type="PRINTS" id="PR01159">
    <property type="entry name" value="DNAGYRASEB"/>
</dbReference>
<evidence type="ECO:0000256" key="11">
    <source>
        <dbReference type="HAMAP-Rule" id="MF_01898"/>
    </source>
</evidence>
<protein>
    <recommendedName>
        <fullName evidence="11">DNA gyrase subunit B</fullName>
        <ecNumber evidence="11">5.6.2.2</ecNumber>
    </recommendedName>
</protein>
<sequence length="805" mass="88986">MSAEAAKRDEYGADSIKVLKGLDAVRKRPGMYIGDTDDGSGLHHMVYEVVDNGIDEALAGHADFVTVIIHADSSVSVMDNGRGIPTDIHTEEGVSAAEVIMTQLHAGGKFDQNSYKVSGGLHGVGVSVVNALSDWLELRIWRGGKEHVARFERGDTVKHLTVVGDAGDKTGTEVRFLASTDTFSNLDYNFKTLENRLRELAFLNSGVRIILEDHRPAEMLRSELFYEGGVREFVRHLDRSKTPVMAEPIYIVGERDEIGVEIAMWWNDSYHETVLPFTNNIPQRDGGAHLAGFRGALTRTINAYAQSSGIAKKEKVSFTGDDAREGLTCVLSVKVPDPKFSSQTKDKLVSSEVRPAVESLVNEKLAEWFEENPIHAKGIVGKIIEAALAREAARKARELTRRKTALDVASLPGKLADCQERDPAKSELFLVEGDSAGGSAKQGRSRQNQAVLPLRGKILNVERARFDRMLGSQEIGTLITALGTGIGRDEFDLSKLRYHKIVIMTDADVDGAHIRTLLLTFFFRQMPELIEGGHLYIAEPPLFKVARGKSEVYLKDKPALEDYLIEQGVEGAALRLATGEEIVGQDLARVVTEARAVRRSLVAFPTHYPQHILEQASIAGALLPEALSANPQQLADSVAQRLDLVAAEYERGWEGRPTQDGGLRLSRVLRGVEEVRRLDGPVLRSGEARRLSSHTESLQEIYSQPAELIRRDRKQKIYGPVDLLEAILTEGEKGLSLQRYKGLGEMNPDQLWETTLDPEARTLLQVKIDDLAEADDIFTKLMGDVVEPRREFIQRNALSVENLDA</sequence>
<dbReference type="PANTHER" id="PTHR45866:SF1">
    <property type="entry name" value="DNA GYRASE SUBUNIT B, MITOCHONDRIAL"/>
    <property type="match status" value="1"/>
</dbReference>
<evidence type="ECO:0000256" key="6">
    <source>
        <dbReference type="ARBA" id="ARBA00022840"/>
    </source>
</evidence>
<dbReference type="GO" id="GO:0003918">
    <property type="term" value="F:DNA topoisomerase type II (double strand cut, ATP-hydrolyzing) activity"/>
    <property type="evidence" value="ECO:0007669"/>
    <property type="project" value="UniProtKB-UniRule"/>
</dbReference>
<dbReference type="CDD" id="cd03366">
    <property type="entry name" value="TOPRIM_TopoIIA_GyrB"/>
    <property type="match status" value="1"/>
</dbReference>
<keyword evidence="3 11" id="KW-0963">Cytoplasm</keyword>
<dbReference type="InterPro" id="IPR001241">
    <property type="entry name" value="Topo_IIA"/>
</dbReference>
<keyword evidence="4 11" id="KW-0479">Metal-binding</keyword>
<evidence type="ECO:0000256" key="5">
    <source>
        <dbReference type="ARBA" id="ARBA00022741"/>
    </source>
</evidence>
<dbReference type="PROSITE" id="PS50880">
    <property type="entry name" value="TOPRIM"/>
    <property type="match status" value="1"/>
</dbReference>
<keyword evidence="7 11" id="KW-0460">Magnesium</keyword>
<evidence type="ECO:0000256" key="4">
    <source>
        <dbReference type="ARBA" id="ARBA00022723"/>
    </source>
</evidence>
<dbReference type="GO" id="GO:0003677">
    <property type="term" value="F:DNA binding"/>
    <property type="evidence" value="ECO:0007669"/>
    <property type="project" value="UniProtKB-KW"/>
</dbReference>
<feature type="domain" description="Toprim" evidence="12">
    <location>
        <begin position="426"/>
        <end position="541"/>
    </location>
</feature>
<dbReference type="OrthoDB" id="9802808at2"/>
<dbReference type="NCBIfam" id="NF004189">
    <property type="entry name" value="PRK05644.1"/>
    <property type="match status" value="1"/>
</dbReference>
<dbReference type="NCBIfam" id="NF011501">
    <property type="entry name" value="PRK14939.1"/>
    <property type="match status" value="1"/>
</dbReference>
<dbReference type="FunFam" id="3.30.230.10:FF:000005">
    <property type="entry name" value="DNA gyrase subunit B"/>
    <property type="match status" value="1"/>
</dbReference>
<comment type="similarity">
    <text evidence="2 11">Belongs to the type II topoisomerase GyrB family.</text>
</comment>
<evidence type="ECO:0000256" key="10">
    <source>
        <dbReference type="ARBA" id="ARBA00023235"/>
    </source>
</evidence>
<dbReference type="CDD" id="cd00822">
    <property type="entry name" value="TopoII_Trans_DNA_gyrase"/>
    <property type="match status" value="1"/>
</dbReference>
<dbReference type="InterPro" id="IPR013759">
    <property type="entry name" value="Topo_IIA_B_C"/>
</dbReference>
<dbReference type="PANTHER" id="PTHR45866">
    <property type="entry name" value="DNA GYRASE/TOPOISOMERASE SUBUNIT B"/>
    <property type="match status" value="1"/>
</dbReference>
<evidence type="ECO:0000256" key="3">
    <source>
        <dbReference type="ARBA" id="ARBA00022490"/>
    </source>
</evidence>
<dbReference type="GO" id="GO:0005694">
    <property type="term" value="C:chromosome"/>
    <property type="evidence" value="ECO:0007669"/>
    <property type="project" value="InterPro"/>
</dbReference>
<dbReference type="NCBIfam" id="TIGR01059">
    <property type="entry name" value="gyrB"/>
    <property type="match status" value="1"/>
</dbReference>
<dbReference type="SUPFAM" id="SSF54211">
    <property type="entry name" value="Ribosomal protein S5 domain 2-like"/>
    <property type="match status" value="1"/>
</dbReference>
<name>A0A2K8K8L0_9RHOB</name>
<dbReference type="InterPro" id="IPR013760">
    <property type="entry name" value="Topo_IIA-like_dom_sf"/>
</dbReference>
<evidence type="ECO:0000259" key="12">
    <source>
        <dbReference type="PROSITE" id="PS50880"/>
    </source>
</evidence>
<keyword evidence="14" id="KW-1185">Reference proteome</keyword>
<dbReference type="InterPro" id="IPR002288">
    <property type="entry name" value="DNA_gyrase_B_C"/>
</dbReference>
<keyword evidence="8 11" id="KW-0799">Topoisomerase</keyword>
<comment type="miscellaneous">
    <text evidence="11">Few gyrases are as efficient as E.coli at forming negative supercoils. Not all organisms have 2 type II topoisomerases; in organisms with a single type II topoisomerase this enzyme also has to decatenate newly replicated chromosomes.</text>
</comment>
<evidence type="ECO:0000313" key="14">
    <source>
        <dbReference type="Proteomes" id="UP000228948"/>
    </source>
</evidence>
<dbReference type="RefSeq" id="WP_071479342.1">
    <property type="nucleotide sequence ID" value="NZ_CP024899.1"/>
</dbReference>
<dbReference type="SMART" id="SM00433">
    <property type="entry name" value="TOP2c"/>
    <property type="match status" value="1"/>
</dbReference>
<dbReference type="InterPro" id="IPR006171">
    <property type="entry name" value="TOPRIM_dom"/>
</dbReference>
<dbReference type="InterPro" id="IPR003594">
    <property type="entry name" value="HATPase_dom"/>
</dbReference>
<dbReference type="PROSITE" id="PS00177">
    <property type="entry name" value="TOPOISOMERASE_II"/>
    <property type="match status" value="1"/>
</dbReference>
<comment type="subunit">
    <text evidence="11">Heterotetramer, composed of two GyrA and two GyrB chains. In the heterotetramer, GyrA contains the active site tyrosine that forms a transient covalent intermediate with DNA, while GyrB binds cofactors and catalyzes ATP hydrolysis.</text>
</comment>
<dbReference type="Gene3D" id="3.30.230.10">
    <property type="match status" value="1"/>
</dbReference>
<organism evidence="13 14">
    <name type="scientific">Roseinatronobacter bogoriensis subsp. barguzinensis</name>
    <dbReference type="NCBI Taxonomy" id="441209"/>
    <lineage>
        <taxon>Bacteria</taxon>
        <taxon>Pseudomonadati</taxon>
        <taxon>Pseudomonadota</taxon>
        <taxon>Alphaproteobacteria</taxon>
        <taxon>Rhodobacterales</taxon>
        <taxon>Paracoccaceae</taxon>
        <taxon>Roseinatronobacter</taxon>
    </lineage>
</organism>
<dbReference type="Pfam" id="PF00204">
    <property type="entry name" value="DNA_gyraseB"/>
    <property type="match status" value="1"/>
</dbReference>
<dbReference type="Gene3D" id="3.40.50.670">
    <property type="match status" value="2"/>
</dbReference>
<keyword evidence="6 11" id="KW-0067">ATP-binding</keyword>
<feature type="binding site" evidence="11">
    <location>
        <position position="432"/>
    </location>
    <ligand>
        <name>Mg(2+)</name>
        <dbReference type="ChEBI" id="CHEBI:18420"/>
        <label>1</label>
        <note>catalytic</note>
    </ligand>
</feature>
<dbReference type="KEGG" id="rbg:BG454_05080"/>
<comment type="subcellular location">
    <subcellularLocation>
        <location evidence="11">Cytoplasm</location>
    </subcellularLocation>
</comment>
<dbReference type="Pfam" id="PF01751">
    <property type="entry name" value="Toprim"/>
    <property type="match status" value="1"/>
</dbReference>
<keyword evidence="10 11" id="KW-0413">Isomerase</keyword>
<dbReference type="FunFam" id="3.30.565.10:FF:000002">
    <property type="entry name" value="DNA gyrase subunit B"/>
    <property type="match status" value="1"/>
</dbReference>
<dbReference type="InterPro" id="IPR000565">
    <property type="entry name" value="Topo_IIA_B"/>
</dbReference>
<dbReference type="SMART" id="SM00387">
    <property type="entry name" value="HATPase_c"/>
    <property type="match status" value="1"/>
</dbReference>
<dbReference type="GO" id="GO:0005524">
    <property type="term" value="F:ATP binding"/>
    <property type="evidence" value="ECO:0007669"/>
    <property type="project" value="UniProtKB-UniRule"/>
</dbReference>
<dbReference type="STRING" id="441209.GCA_001870665_03754"/>
<evidence type="ECO:0000256" key="1">
    <source>
        <dbReference type="ARBA" id="ARBA00000185"/>
    </source>
</evidence>
<dbReference type="InterPro" id="IPR013506">
    <property type="entry name" value="Topo_IIA_bsu_dom2"/>
</dbReference>
<dbReference type="InterPro" id="IPR020568">
    <property type="entry name" value="Ribosomal_Su5_D2-typ_SF"/>
</dbReference>
<proteinExistence type="inferred from homology"/>
<dbReference type="Gene3D" id="3.30.565.10">
    <property type="entry name" value="Histidine kinase-like ATPase, C-terminal domain"/>
    <property type="match status" value="1"/>
</dbReference>
<dbReference type="HAMAP" id="MF_01898">
    <property type="entry name" value="GyrB"/>
    <property type="match status" value="1"/>
</dbReference>
<dbReference type="AlphaFoldDB" id="A0A2K8K8L0"/>
<dbReference type="InterPro" id="IPR018522">
    <property type="entry name" value="TopoIIA_CS"/>
</dbReference>
<keyword evidence="5 11" id="KW-0547">Nucleotide-binding</keyword>
<evidence type="ECO:0000256" key="9">
    <source>
        <dbReference type="ARBA" id="ARBA00023125"/>
    </source>
</evidence>
<reference evidence="13 14" key="1">
    <citation type="submission" date="2017-11" db="EMBL/GenBank/DDBJ databases">
        <title>Revised Sequence and Annotation of the Rhodobaca barguzinensis strain alga05 Genome.</title>
        <authorList>
            <person name="Kopejtka K."/>
            <person name="Tomasch J.M."/>
            <person name="Bunk B."/>
            <person name="Koblizek M."/>
        </authorList>
    </citation>
    <scope>NUCLEOTIDE SEQUENCE [LARGE SCALE GENOMIC DNA]</scope>
    <source>
        <strain evidence="14">alga05</strain>
    </source>
</reference>
<feature type="binding site" evidence="11">
    <location>
        <position position="508"/>
    </location>
    <ligand>
        <name>Mg(2+)</name>
        <dbReference type="ChEBI" id="CHEBI:18420"/>
        <label>2</label>
    </ligand>
</feature>
<dbReference type="GO" id="GO:0006265">
    <property type="term" value="P:DNA topological change"/>
    <property type="evidence" value="ECO:0007669"/>
    <property type="project" value="UniProtKB-UniRule"/>
</dbReference>
<dbReference type="Proteomes" id="UP000228948">
    <property type="component" value="Chromosome"/>
</dbReference>
<evidence type="ECO:0000256" key="2">
    <source>
        <dbReference type="ARBA" id="ARBA00010708"/>
    </source>
</evidence>
<gene>
    <name evidence="11 13" type="primary">gyrB</name>
    <name evidence="13" type="ORF">BG454_05080</name>
</gene>
<evidence type="ECO:0000256" key="8">
    <source>
        <dbReference type="ARBA" id="ARBA00023029"/>
    </source>
</evidence>
<dbReference type="InterPro" id="IPR036890">
    <property type="entry name" value="HATPase_C_sf"/>
</dbReference>
<dbReference type="Pfam" id="PF02518">
    <property type="entry name" value="HATPase_c"/>
    <property type="match status" value="1"/>
</dbReference>
<dbReference type="GO" id="GO:0006261">
    <property type="term" value="P:DNA-templated DNA replication"/>
    <property type="evidence" value="ECO:0007669"/>
    <property type="project" value="UniProtKB-UniRule"/>
</dbReference>
<dbReference type="SUPFAM" id="SSF55874">
    <property type="entry name" value="ATPase domain of HSP90 chaperone/DNA topoisomerase II/histidine kinase"/>
    <property type="match status" value="1"/>
</dbReference>
<accession>A0A2K8K8L0</accession>
<keyword evidence="9" id="KW-0238">DNA-binding</keyword>
<feature type="binding site" evidence="11">
    <location>
        <position position="506"/>
    </location>
    <ligand>
        <name>Mg(2+)</name>
        <dbReference type="ChEBI" id="CHEBI:18420"/>
        <label>1</label>
        <note>catalytic</note>
    </ligand>
</feature>